<dbReference type="EMBL" id="QHBU01000097">
    <property type="protein sequence ID" value="PZR81718.1"/>
    <property type="molecule type" value="Genomic_DNA"/>
</dbReference>
<dbReference type="Proteomes" id="UP000248724">
    <property type="component" value="Unassembled WGS sequence"/>
</dbReference>
<evidence type="ECO:0000313" key="3">
    <source>
        <dbReference type="Proteomes" id="UP000248724"/>
    </source>
</evidence>
<reference evidence="2 3" key="1">
    <citation type="journal article" date="2017" name="Nature">
        <title>Atmospheric trace gases support primary production in Antarctic desert surface soil.</title>
        <authorList>
            <person name="Ji M."/>
            <person name="Greening C."/>
            <person name="Vanwonterghem I."/>
            <person name="Carere C.R."/>
            <person name="Bay S.K."/>
            <person name="Steen J.A."/>
            <person name="Montgomery K."/>
            <person name="Lines T."/>
            <person name="Beardall J."/>
            <person name="van Dorst J."/>
            <person name="Snape I."/>
            <person name="Stott M.B."/>
            <person name="Hugenholtz P."/>
            <person name="Ferrari B.C."/>
        </authorList>
    </citation>
    <scope>NUCLEOTIDE SEQUENCE [LARGE SCALE GENOMIC DNA]</scope>
    <source>
        <strain evidence="2">RRmetagenome_bin12</strain>
    </source>
</reference>
<name>A0A2W6A8V4_9BACT</name>
<sequence length="84" mass="8961">MPDPQSDPTHNIGADPLTATPGAGRGGKEGDPIPEQIEEAEKTKDTEHKFEVETQAERGADAAKSPGHVSSPEEMSEDSREGHR</sequence>
<dbReference type="AlphaFoldDB" id="A0A2W6A8V4"/>
<gene>
    <name evidence="2" type="ORF">DLM65_05355</name>
</gene>
<accession>A0A2W6A8V4</accession>
<comment type="caution">
    <text evidence="2">The sequence shown here is derived from an EMBL/GenBank/DDBJ whole genome shotgun (WGS) entry which is preliminary data.</text>
</comment>
<protein>
    <submittedName>
        <fullName evidence="2">Uncharacterized protein</fullName>
    </submittedName>
</protein>
<organism evidence="2 3">
    <name type="scientific">Candidatus Aeolococcus gillhamiae</name>
    <dbReference type="NCBI Taxonomy" id="3127015"/>
    <lineage>
        <taxon>Bacteria</taxon>
        <taxon>Bacillati</taxon>
        <taxon>Candidatus Dormiibacterota</taxon>
        <taxon>Candidatus Dormibacteria</taxon>
        <taxon>Candidatus Aeolococcales</taxon>
        <taxon>Candidatus Aeolococcaceae</taxon>
        <taxon>Candidatus Aeolococcus</taxon>
    </lineage>
</organism>
<feature type="region of interest" description="Disordered" evidence="1">
    <location>
        <begin position="1"/>
        <end position="84"/>
    </location>
</feature>
<evidence type="ECO:0000256" key="1">
    <source>
        <dbReference type="SAM" id="MobiDB-lite"/>
    </source>
</evidence>
<feature type="compositionally biased region" description="Basic and acidic residues" evidence="1">
    <location>
        <begin position="39"/>
        <end position="61"/>
    </location>
</feature>
<proteinExistence type="predicted"/>
<evidence type="ECO:0000313" key="2">
    <source>
        <dbReference type="EMBL" id="PZR81718.1"/>
    </source>
</evidence>